<dbReference type="OMA" id="EKKDACF"/>
<dbReference type="KEGG" id="crq:GCK72_025651"/>
<dbReference type="Pfam" id="PF24944">
    <property type="entry name" value="DUF7758"/>
    <property type="match status" value="1"/>
</dbReference>
<dbReference type="PANTHER" id="PTHR38624:SF1">
    <property type="entry name" value="KIF-BINDING PROTEIN"/>
    <property type="match status" value="1"/>
</dbReference>
<keyword evidence="2" id="KW-1185">Reference proteome</keyword>
<protein>
    <submittedName>
        <fullName evidence="1">Uncharacterized protein</fullName>
    </submittedName>
</protein>
<reference evidence="1" key="1">
    <citation type="submission" date="2017-08" db="EMBL/GenBank/DDBJ databases">
        <authorList>
            <person name="de Groot N.N."/>
        </authorList>
    </citation>
    <scope>NUCLEOTIDE SEQUENCE [LARGE SCALE GENOMIC DNA]</scope>
    <source>
        <strain evidence="1">PX439</strain>
    </source>
</reference>
<evidence type="ECO:0000313" key="1">
    <source>
        <dbReference type="EMBL" id="OZG05845.1"/>
    </source>
</evidence>
<name>A0A261B833_CAERE</name>
<proteinExistence type="predicted"/>
<dbReference type="InterPro" id="IPR056660">
    <property type="entry name" value="DUF7758"/>
</dbReference>
<accession>A0A261B833</accession>
<gene>
    <name evidence="1" type="ORF">FL82_02505</name>
</gene>
<dbReference type="CTD" id="9807737"/>
<dbReference type="HOGENOM" id="CLU_1305823_0_0_1"/>
<feature type="non-terminal residue" evidence="1">
    <location>
        <position position="1"/>
    </location>
</feature>
<dbReference type="PANTHER" id="PTHR38624">
    <property type="entry name" value="PROTEIN CBG08397-RELATED"/>
    <property type="match status" value="1"/>
</dbReference>
<sequence length="213" mass="24615">MEMERTEAFEKAKALAEAGTLNEAFEAIEKYTSEEGIEYTQSEMHTINIIVCEKLTSCSFEEKKDACFACLPLLEGVKLVKSAEWLDLYIDAVYDVFSKLSRYARDEERNEVWNRVKEIFYELTLAAKKVWKEKNQPQGLEVYVSYAKLVKSYLDVADEDSFKICENFAKEAKFVGKGTLDDEDYKDAKKSIDTINKMITDARHEKELIEDSE</sequence>
<comment type="caution">
    <text evidence="1">The sequence shown here is derived from an EMBL/GenBank/DDBJ whole genome shotgun (WGS) entry which is preliminary data.</text>
</comment>
<dbReference type="Proteomes" id="UP000216624">
    <property type="component" value="Unassembled WGS sequence"/>
</dbReference>
<dbReference type="eggNOG" id="ENOG502TFSM">
    <property type="taxonomic scope" value="Eukaryota"/>
</dbReference>
<dbReference type="EMBL" id="NMWX01000001">
    <property type="protein sequence ID" value="OZG05845.1"/>
    <property type="molecule type" value="Genomic_DNA"/>
</dbReference>
<organism evidence="1 2">
    <name type="scientific">Caenorhabditis remanei</name>
    <name type="common">Caenorhabditis vulgaris</name>
    <dbReference type="NCBI Taxonomy" id="31234"/>
    <lineage>
        <taxon>Eukaryota</taxon>
        <taxon>Metazoa</taxon>
        <taxon>Ecdysozoa</taxon>
        <taxon>Nematoda</taxon>
        <taxon>Chromadorea</taxon>
        <taxon>Rhabditida</taxon>
        <taxon>Rhabditina</taxon>
        <taxon>Rhabditomorpha</taxon>
        <taxon>Rhabditoidea</taxon>
        <taxon>Rhabditidae</taxon>
        <taxon>Peloderinae</taxon>
        <taxon>Caenorhabditis</taxon>
    </lineage>
</organism>
<dbReference type="STRING" id="31234.E3MC44"/>
<dbReference type="OrthoDB" id="5814211at2759"/>
<evidence type="ECO:0000313" key="2">
    <source>
        <dbReference type="Proteomes" id="UP000216624"/>
    </source>
</evidence>